<evidence type="ECO:0000313" key="2">
    <source>
        <dbReference type="Proteomes" id="UP000204264"/>
    </source>
</evidence>
<dbReference type="GeneID" id="29062599"/>
<organism evidence="1 2">
    <name type="scientific">Bacillus phage Claudi</name>
    <dbReference type="NCBI Taxonomy" id="1874001"/>
    <lineage>
        <taxon>Viruses</taxon>
        <taxon>Duplodnaviria</taxon>
        <taxon>Heunggongvirae</taxon>
        <taxon>Uroviricota</taxon>
        <taxon>Caudoviricetes</taxon>
        <taxon>Salasmaviridae</taxon>
        <taxon>Northropvirinae</taxon>
        <taxon>Claudivirus</taxon>
        <taxon>Claudivirus claudi</taxon>
    </lineage>
</organism>
<gene>
    <name evidence="1" type="ORF">CLAUDI_41</name>
</gene>
<sequence length="59" mass="6852">MTNFKLFLINEHIINIEGNRFRIESELDEEVCNFNTVSGNIVLVPKNNILYVIEDKPSN</sequence>
<proteinExistence type="predicted"/>
<dbReference type="Proteomes" id="UP000204264">
    <property type="component" value="Segment"/>
</dbReference>
<protein>
    <submittedName>
        <fullName evidence="1">Uncharacterized protein</fullName>
    </submittedName>
</protein>
<accession>A0A1B1PAL1</accession>
<keyword evidence="2" id="KW-1185">Reference proteome</keyword>
<reference evidence="2" key="1">
    <citation type="submission" date="2016-05" db="EMBL/GenBank/DDBJ databases">
        <authorList>
            <person name="Carter D."/>
            <person name="Cochran E."/>
            <person name="Johnson A."/>
        </authorList>
    </citation>
    <scope>NUCLEOTIDE SEQUENCE [LARGE SCALE GENOMIC DNA]</scope>
</reference>
<name>A0A1B1PAL1_9CAUD</name>
<dbReference type="KEGG" id="vg:29062599"/>
<evidence type="ECO:0000313" key="1">
    <source>
        <dbReference type="EMBL" id="ANT41195.1"/>
    </source>
</evidence>
<dbReference type="RefSeq" id="YP_009279609.1">
    <property type="nucleotide sequence ID" value="NC_031015.1"/>
</dbReference>
<dbReference type="EMBL" id="KX349900">
    <property type="protein sequence ID" value="ANT41195.1"/>
    <property type="molecule type" value="Genomic_DNA"/>
</dbReference>